<dbReference type="InterPro" id="IPR004014">
    <property type="entry name" value="ATPase_P-typ_cation-transptr_N"/>
</dbReference>
<dbReference type="PRINTS" id="PR00119">
    <property type="entry name" value="CATATPASE"/>
</dbReference>
<dbReference type="InterPro" id="IPR023214">
    <property type="entry name" value="HAD_sf"/>
</dbReference>
<keyword evidence="7 13" id="KW-0067">ATP-binding</keyword>
<evidence type="ECO:0000256" key="12">
    <source>
        <dbReference type="ARBA" id="ARBA00049360"/>
    </source>
</evidence>
<evidence type="ECO:0000259" key="15">
    <source>
        <dbReference type="Pfam" id="PF00122"/>
    </source>
</evidence>
<feature type="transmembrane region" description="Helical" evidence="13">
    <location>
        <begin position="44"/>
        <end position="65"/>
    </location>
</feature>
<evidence type="ECO:0000256" key="11">
    <source>
        <dbReference type="ARBA" id="ARBA00023136"/>
    </source>
</evidence>
<feature type="domain" description="P-type ATPase A" evidence="15">
    <location>
        <begin position="246"/>
        <end position="362"/>
    </location>
</feature>
<dbReference type="AlphaFoldDB" id="A0A9Q0LAX1"/>
<dbReference type="InterPro" id="IPR008250">
    <property type="entry name" value="ATPase_P-typ_transduc_dom_A_sf"/>
</dbReference>
<evidence type="ECO:0000256" key="6">
    <source>
        <dbReference type="ARBA" id="ARBA00022741"/>
    </source>
</evidence>
<feature type="transmembrane region" description="Helical" evidence="13">
    <location>
        <begin position="1132"/>
        <end position="1152"/>
    </location>
</feature>
<dbReference type="FunFam" id="1.20.1110.10:FF:000023">
    <property type="entry name" value="Cation-transporting ATPase"/>
    <property type="match status" value="1"/>
</dbReference>
<dbReference type="SUPFAM" id="SSF81653">
    <property type="entry name" value="Calcium ATPase, transduction domain A"/>
    <property type="match status" value="1"/>
</dbReference>
<evidence type="ECO:0000256" key="1">
    <source>
        <dbReference type="ARBA" id="ARBA00004141"/>
    </source>
</evidence>
<dbReference type="InterPro" id="IPR023299">
    <property type="entry name" value="ATPase_P-typ_cyto_dom_N"/>
</dbReference>
<dbReference type="Pfam" id="PF00122">
    <property type="entry name" value="E1-E2_ATPase"/>
    <property type="match status" value="1"/>
</dbReference>
<dbReference type="Gene3D" id="3.40.1110.10">
    <property type="entry name" value="Calcium-transporting ATPase, cytoplasmic domain N"/>
    <property type="match status" value="1"/>
</dbReference>
<dbReference type="Pfam" id="PF13246">
    <property type="entry name" value="Cation_ATPase"/>
    <property type="match status" value="1"/>
</dbReference>
<feature type="domain" description="Cation-transporting P-type ATPase N-terminal" evidence="16">
    <location>
        <begin position="150"/>
        <end position="203"/>
    </location>
</feature>
<dbReference type="PROSITE" id="PS00154">
    <property type="entry name" value="ATPASE_E1_E2"/>
    <property type="match status" value="1"/>
</dbReference>
<feature type="domain" description="P5B-type ATPase N-terminal" evidence="17">
    <location>
        <begin position="36"/>
        <end position="107"/>
    </location>
</feature>
<dbReference type="Gene3D" id="1.20.1110.10">
    <property type="entry name" value="Calcium-transporting ATPase, transmembrane domain"/>
    <property type="match status" value="1"/>
</dbReference>
<organism evidence="18 19">
    <name type="scientific">Anaeramoeba ignava</name>
    <name type="common">Anaerobic marine amoeba</name>
    <dbReference type="NCBI Taxonomy" id="1746090"/>
    <lineage>
        <taxon>Eukaryota</taxon>
        <taxon>Metamonada</taxon>
        <taxon>Anaeramoebidae</taxon>
        <taxon>Anaeramoeba</taxon>
    </lineage>
</organism>
<dbReference type="InterPro" id="IPR059000">
    <property type="entry name" value="ATPase_P-type_domA"/>
</dbReference>
<dbReference type="Pfam" id="PF12409">
    <property type="entry name" value="P5-ATPase"/>
    <property type="match status" value="1"/>
</dbReference>
<comment type="similarity">
    <text evidence="2 13">Belongs to the cation transport ATPase (P-type) (TC 3.A.3) family. Type V subfamily.</text>
</comment>
<keyword evidence="6 13" id="KW-0547">Nucleotide-binding</keyword>
<proteinExistence type="inferred from homology"/>
<comment type="subcellular location">
    <subcellularLocation>
        <location evidence="1 13">Membrane</location>
        <topology evidence="1 13">Multi-pass membrane protein</topology>
    </subcellularLocation>
</comment>
<dbReference type="GO" id="GO:0016887">
    <property type="term" value="F:ATP hydrolysis activity"/>
    <property type="evidence" value="ECO:0007669"/>
    <property type="project" value="InterPro"/>
</dbReference>
<dbReference type="OMA" id="FSCFQYM"/>
<dbReference type="FunFam" id="3.40.50.1000:FF:000068">
    <property type="entry name" value="Cation-transporting ATPase"/>
    <property type="match status" value="1"/>
</dbReference>
<dbReference type="InterPro" id="IPR018303">
    <property type="entry name" value="ATPase_P-typ_P_site"/>
</dbReference>
<dbReference type="GO" id="GO:0046872">
    <property type="term" value="F:metal ion binding"/>
    <property type="evidence" value="ECO:0007669"/>
    <property type="project" value="UniProtKB-UniRule"/>
</dbReference>
<dbReference type="SFLD" id="SFLDS00003">
    <property type="entry name" value="Haloacid_Dehalogenase"/>
    <property type="match status" value="1"/>
</dbReference>
<keyword evidence="11 13" id="KW-0472">Membrane</keyword>
<dbReference type="SFLD" id="SFLDG00002">
    <property type="entry name" value="C1.7:_P-type_atpase_like"/>
    <property type="match status" value="1"/>
</dbReference>
<evidence type="ECO:0000313" key="18">
    <source>
        <dbReference type="EMBL" id="KAJ5068580.1"/>
    </source>
</evidence>
<feature type="transmembrane region" description="Helical" evidence="13">
    <location>
        <begin position="1054"/>
        <end position="1078"/>
    </location>
</feature>
<feature type="transmembrane region" description="Helical" evidence="13">
    <location>
        <begin position="1172"/>
        <end position="1192"/>
    </location>
</feature>
<dbReference type="Pfam" id="PF00690">
    <property type="entry name" value="Cation_ATPase_N"/>
    <property type="match status" value="1"/>
</dbReference>
<dbReference type="InterPro" id="IPR001757">
    <property type="entry name" value="P_typ_ATPase"/>
</dbReference>
<dbReference type="GO" id="GO:0016020">
    <property type="term" value="C:membrane"/>
    <property type="evidence" value="ECO:0007669"/>
    <property type="project" value="UniProtKB-SubCell"/>
</dbReference>
<protein>
    <recommendedName>
        <fullName evidence="13">Cation-transporting ATPase</fullName>
        <ecNumber evidence="13">7.2.2.-</ecNumber>
    </recommendedName>
</protein>
<evidence type="ECO:0000256" key="10">
    <source>
        <dbReference type="ARBA" id="ARBA00022989"/>
    </source>
</evidence>
<dbReference type="EMBL" id="JAPDFW010000114">
    <property type="protein sequence ID" value="KAJ5068580.1"/>
    <property type="molecule type" value="Genomic_DNA"/>
</dbReference>
<dbReference type="EC" id="7.2.2.-" evidence="13"/>
<dbReference type="Gene3D" id="2.70.150.10">
    <property type="entry name" value="Calcium-transporting ATPase, cytoplasmic transduction domain A"/>
    <property type="match status" value="1"/>
</dbReference>
<feature type="transmembrane region" description="Helical" evidence="13">
    <location>
        <begin position="1015"/>
        <end position="1033"/>
    </location>
</feature>
<evidence type="ECO:0000259" key="17">
    <source>
        <dbReference type="Pfam" id="PF12409"/>
    </source>
</evidence>
<dbReference type="Proteomes" id="UP001149090">
    <property type="component" value="Unassembled WGS sequence"/>
</dbReference>
<comment type="caution">
    <text evidence="18">The sequence shown here is derived from an EMBL/GenBank/DDBJ whole genome shotgun (WGS) entry which is preliminary data.</text>
</comment>
<evidence type="ECO:0000256" key="9">
    <source>
        <dbReference type="ARBA" id="ARBA00022967"/>
    </source>
</evidence>
<evidence type="ECO:0000256" key="2">
    <source>
        <dbReference type="ARBA" id="ARBA00006000"/>
    </source>
</evidence>
<dbReference type="Gene3D" id="3.40.50.1000">
    <property type="entry name" value="HAD superfamily/HAD-like"/>
    <property type="match status" value="1"/>
</dbReference>
<evidence type="ECO:0000256" key="8">
    <source>
        <dbReference type="ARBA" id="ARBA00022842"/>
    </source>
</evidence>
<sequence>MSQNEKLCLLNEEKQFQAKITDIEEDGTIVECELRFYRKSKKRTTFFVIIAILTVGFSLLLCHWFRKLKLKGTHKKVDSYQDAHKFLISRPDKTYDIVNQETLIYKENGLEQEKSMIKYRYIHYIFNEEHNQFIRVGLNSSKDFSKIRNKFSDGLNNKEIIKKRQALFGQNYLNIPVKSYPALLLSEVLHPLFVFQLFAVIVWSVDHYAAYGITIMVMSLVTIFFSLRQTKKNLVTLSEMAKFDIDVEVFRIGEYKTISSKVLVPGDLVSIPNNFILPGDFILLNGQCIVNESMLTGESVPVVKTSLPSDTKQIYDIITHKKYTLYSGTKVIESKFYSGNRVLAVLVRSGFDTMKGSLVRSILFPKPHNFKFYSDTFKYLFFLTFISFIGFAISAVYFVKHKNSVYQIIIQALELITIVVPPCLPIVLTTGTGFAIERLKKNSIHCISPPRVNVAGKLNLLCFDKTGTLTTDQLEVLGVHPCSGNEFDKLEQTFIKKEINIPEKLMNCLSCCHSLSKVEKDLIGDPLEIKMFEWIEWELEELDQDQDQETNNETEIGFDSSISTFVKSPKFSIKNQLVTQNSQDESEDYEDEMKLNDDENEENLTDPINININFNINFNNNHNNHNNHNNDKNEKSDDKTKDSQIDNLFEQNTIGIIHTFDFSSTLQRMSVIVSNQKTGNFEMYAKGSPEKIKQLCIKESIPKDYETILHSYTKEGFRVIALGYKLIENIEIFEMKTIPRDSIEKDLIFLGFFIMENKLKDDTIQVIQELKKALFYNVMITGDNPLTAISVGKKCEIIEPNSTIFLGNQKKKGQTKIIEWENIDNPNEFFDLSKNIMYYKNSKNEKNEEIEIQLSSDSNDENEEEIQIKNENIKHIELVITGKVYSTIKKRNPELFERMLIQSHIFSRMSPDQKSQLIGNFQELGYVVGMCGDGANDVKALKSAHVGISLANTEASIAAPFTSRKQTIQSVIDVIREGRCSLISSFQSFKFISLYALIQFLGVVQLYILDTRFTNYQFVYVDFFLVLPLSVIMTRTPASKKLVQQRPASSLISLSVVTSLLGHLIFILLFEIIAVLIVRKQSFYEYIFTNIDEEKYKCYEDTVLFLICNFQTLIILVVVNRSKPFKHLVWKSPLYTVVIIICFVVSAYLLIYPDSLMRKIFEIYILGWKYKIILSLLILLDFMVEYILEKFILSKYFKKMKKCCYKKKKITRHQVIRQISLQSVKIEK</sequence>
<keyword evidence="10 13" id="KW-1133">Transmembrane helix</keyword>
<feature type="compositionally biased region" description="Basic and acidic residues" evidence="14">
    <location>
        <begin position="628"/>
        <end position="642"/>
    </location>
</feature>
<evidence type="ECO:0000259" key="16">
    <source>
        <dbReference type="Pfam" id="PF00690"/>
    </source>
</evidence>
<evidence type="ECO:0000256" key="14">
    <source>
        <dbReference type="SAM" id="MobiDB-lite"/>
    </source>
</evidence>
<dbReference type="SUPFAM" id="SSF81665">
    <property type="entry name" value="Calcium ATPase, transmembrane domain M"/>
    <property type="match status" value="1"/>
</dbReference>
<dbReference type="PANTHER" id="PTHR45630">
    <property type="entry name" value="CATION-TRANSPORTING ATPASE-RELATED"/>
    <property type="match status" value="1"/>
</dbReference>
<keyword evidence="3" id="KW-0597">Phosphoprotein</keyword>
<dbReference type="GO" id="GO:0140358">
    <property type="term" value="F:P-type transmembrane transporter activity"/>
    <property type="evidence" value="ECO:0007669"/>
    <property type="project" value="InterPro"/>
</dbReference>
<keyword evidence="4 13" id="KW-0812">Transmembrane</keyword>
<gene>
    <name evidence="18" type="ORF">M0811_02522</name>
</gene>
<feature type="transmembrane region" description="Helical" evidence="13">
    <location>
        <begin position="379"/>
        <end position="399"/>
    </location>
</feature>
<reference evidence="18" key="1">
    <citation type="submission" date="2022-10" db="EMBL/GenBank/DDBJ databases">
        <title>Novel sulphate-reducing endosymbionts in the free-living metamonad Anaeramoeba.</title>
        <authorList>
            <person name="Jerlstrom-Hultqvist J."/>
            <person name="Cepicka I."/>
            <person name="Gallot-Lavallee L."/>
            <person name="Salas-Leiva D."/>
            <person name="Curtis B.A."/>
            <person name="Zahonova K."/>
            <person name="Pipaliya S."/>
            <person name="Dacks J."/>
            <person name="Roger A.J."/>
        </authorList>
    </citation>
    <scope>NUCLEOTIDE SEQUENCE</scope>
    <source>
        <strain evidence="18">BMAN</strain>
    </source>
</reference>
<dbReference type="OrthoDB" id="48943at2759"/>
<comment type="catalytic activity">
    <reaction evidence="12 13">
        <text>ATP + H2O = ADP + phosphate + H(+)</text>
        <dbReference type="Rhea" id="RHEA:13065"/>
        <dbReference type="ChEBI" id="CHEBI:15377"/>
        <dbReference type="ChEBI" id="CHEBI:15378"/>
        <dbReference type="ChEBI" id="CHEBI:30616"/>
        <dbReference type="ChEBI" id="CHEBI:43474"/>
        <dbReference type="ChEBI" id="CHEBI:456216"/>
    </reaction>
</comment>
<accession>A0A9Q0LAX1</accession>
<name>A0A9Q0LAX1_ANAIG</name>
<dbReference type="InterPro" id="IPR047819">
    <property type="entry name" value="P5A-ATPase_N"/>
</dbReference>
<feature type="transmembrane region" description="Helical" evidence="13">
    <location>
        <begin position="208"/>
        <end position="227"/>
    </location>
</feature>
<keyword evidence="8 13" id="KW-0460">Magnesium</keyword>
<feature type="region of interest" description="Disordered" evidence="14">
    <location>
        <begin position="576"/>
        <end position="605"/>
    </location>
</feature>
<dbReference type="InterPro" id="IPR036412">
    <property type="entry name" value="HAD-like_sf"/>
</dbReference>
<evidence type="ECO:0000313" key="19">
    <source>
        <dbReference type="Proteomes" id="UP001149090"/>
    </source>
</evidence>
<dbReference type="InterPro" id="IPR044492">
    <property type="entry name" value="P_typ_ATPase_HD_dom"/>
</dbReference>
<feature type="transmembrane region" description="Helical" evidence="13">
    <location>
        <begin position="405"/>
        <end position="428"/>
    </location>
</feature>
<dbReference type="InterPro" id="IPR006544">
    <property type="entry name" value="P-type_TPase_V"/>
</dbReference>
<keyword evidence="5 13" id="KW-0479">Metal-binding</keyword>
<keyword evidence="9 13" id="KW-1278">Translocase</keyword>
<keyword evidence="19" id="KW-1185">Reference proteome</keyword>
<dbReference type="NCBIfam" id="TIGR01494">
    <property type="entry name" value="ATPase_P-type"/>
    <property type="match status" value="2"/>
</dbReference>
<evidence type="ECO:0000256" key="5">
    <source>
        <dbReference type="ARBA" id="ARBA00022723"/>
    </source>
</evidence>
<feature type="transmembrane region" description="Helical" evidence="13">
    <location>
        <begin position="991"/>
        <end position="1009"/>
    </location>
</feature>
<dbReference type="SFLD" id="SFLDF00027">
    <property type="entry name" value="p-type_atpase"/>
    <property type="match status" value="1"/>
</dbReference>
<feature type="transmembrane region" description="Helical" evidence="13">
    <location>
        <begin position="182"/>
        <end position="202"/>
    </location>
</feature>
<dbReference type="InterPro" id="IPR023298">
    <property type="entry name" value="ATPase_P-typ_TM_dom_sf"/>
</dbReference>
<dbReference type="SUPFAM" id="SSF56784">
    <property type="entry name" value="HAD-like"/>
    <property type="match status" value="1"/>
</dbReference>
<feature type="region of interest" description="Disordered" evidence="14">
    <location>
        <begin position="619"/>
        <end position="642"/>
    </location>
</feature>
<evidence type="ECO:0000256" key="4">
    <source>
        <dbReference type="ARBA" id="ARBA00022692"/>
    </source>
</evidence>
<dbReference type="SUPFAM" id="SSF81660">
    <property type="entry name" value="Metal cation-transporting ATPase, ATP-binding domain N"/>
    <property type="match status" value="1"/>
</dbReference>
<dbReference type="PANTHER" id="PTHR45630:SF8">
    <property type="entry name" value="CATION-TRANSPORTING ATPASE"/>
    <property type="match status" value="1"/>
</dbReference>
<dbReference type="GO" id="GO:0005524">
    <property type="term" value="F:ATP binding"/>
    <property type="evidence" value="ECO:0007669"/>
    <property type="project" value="UniProtKB-UniRule"/>
</dbReference>
<evidence type="ECO:0000256" key="3">
    <source>
        <dbReference type="ARBA" id="ARBA00022553"/>
    </source>
</evidence>
<feature type="transmembrane region" description="Helical" evidence="13">
    <location>
        <begin position="1102"/>
        <end position="1120"/>
    </location>
</feature>
<evidence type="ECO:0000256" key="7">
    <source>
        <dbReference type="ARBA" id="ARBA00022840"/>
    </source>
</evidence>
<evidence type="ECO:0000256" key="13">
    <source>
        <dbReference type="RuleBase" id="RU362082"/>
    </source>
</evidence>
<dbReference type="GO" id="GO:0019829">
    <property type="term" value="F:ATPase-coupled monoatomic cation transmembrane transporter activity"/>
    <property type="evidence" value="ECO:0007669"/>
    <property type="project" value="UniProtKB-UniRule"/>
</dbReference>